<dbReference type="InterPro" id="IPR015943">
    <property type="entry name" value="WD40/YVTN_repeat-like_dom_sf"/>
</dbReference>
<keyword evidence="5 18" id="KW-0853">WD repeat</keyword>
<dbReference type="Proteomes" id="UP000475862">
    <property type="component" value="Unassembled WGS sequence"/>
</dbReference>
<keyword evidence="10" id="KW-0176">Collagen</keyword>
<dbReference type="FunFam" id="2.130.10.10:FF:000077">
    <property type="entry name" value="WD repeat domain 33"/>
    <property type="match status" value="1"/>
</dbReference>
<dbReference type="InterPro" id="IPR045245">
    <property type="entry name" value="Pfs2-like"/>
</dbReference>
<feature type="repeat" description="WD" evidence="18">
    <location>
        <begin position="351"/>
        <end position="385"/>
    </location>
</feature>
<dbReference type="Pfam" id="PF00400">
    <property type="entry name" value="WD40"/>
    <property type="match status" value="7"/>
</dbReference>
<dbReference type="SUPFAM" id="SSF50978">
    <property type="entry name" value="WD40 repeat-like"/>
    <property type="match status" value="1"/>
</dbReference>
<dbReference type="AlphaFoldDB" id="A0A6G0TXE5"/>
<evidence type="ECO:0000256" key="5">
    <source>
        <dbReference type="ARBA" id="ARBA00022574"/>
    </source>
</evidence>
<dbReference type="InterPro" id="IPR001680">
    <property type="entry name" value="WD40_rpt"/>
</dbReference>
<feature type="repeat" description="WD" evidence="18">
    <location>
        <begin position="222"/>
        <end position="263"/>
    </location>
</feature>
<keyword evidence="3" id="KW-1017">Isopeptide bond</keyword>
<comment type="function">
    <text evidence="12">Essential for both cleavage and polyadenylation of pre-mRNA 3' ends.</text>
</comment>
<dbReference type="PANTHER" id="PTHR22836:SF0">
    <property type="entry name" value="PRE-MRNA 3' END PROCESSING PROTEIN WDR33"/>
    <property type="match status" value="1"/>
</dbReference>
<dbReference type="GO" id="GO:0005581">
    <property type="term" value="C:collagen trimer"/>
    <property type="evidence" value="ECO:0007669"/>
    <property type="project" value="UniProtKB-KW"/>
</dbReference>
<evidence type="ECO:0000256" key="13">
    <source>
        <dbReference type="ARBA" id="ARBA00061690"/>
    </source>
</evidence>
<evidence type="ECO:0000256" key="12">
    <source>
        <dbReference type="ARBA" id="ARBA00058681"/>
    </source>
</evidence>
<name>A0A6G0TXE5_APHGL</name>
<comment type="caution">
    <text evidence="20">The sequence shown here is derived from an EMBL/GenBank/DDBJ whole genome shotgun (WGS) entry which is preliminary data.</text>
</comment>
<dbReference type="CDD" id="cd00200">
    <property type="entry name" value="WD40"/>
    <property type="match status" value="1"/>
</dbReference>
<evidence type="ECO:0000256" key="11">
    <source>
        <dbReference type="ARBA" id="ARBA00023242"/>
    </source>
</evidence>
<organism evidence="20 21">
    <name type="scientific">Aphis glycines</name>
    <name type="common">Soybean aphid</name>
    <dbReference type="NCBI Taxonomy" id="307491"/>
    <lineage>
        <taxon>Eukaryota</taxon>
        <taxon>Metazoa</taxon>
        <taxon>Ecdysozoa</taxon>
        <taxon>Arthropoda</taxon>
        <taxon>Hexapoda</taxon>
        <taxon>Insecta</taxon>
        <taxon>Pterygota</taxon>
        <taxon>Neoptera</taxon>
        <taxon>Paraneoptera</taxon>
        <taxon>Hemiptera</taxon>
        <taxon>Sternorrhyncha</taxon>
        <taxon>Aphidomorpha</taxon>
        <taxon>Aphidoidea</taxon>
        <taxon>Aphididae</taxon>
        <taxon>Aphidini</taxon>
        <taxon>Aphis</taxon>
        <taxon>Aphis</taxon>
    </lineage>
</organism>
<dbReference type="PANTHER" id="PTHR22836">
    <property type="entry name" value="WD40 REPEAT PROTEIN"/>
    <property type="match status" value="1"/>
</dbReference>
<feature type="compositionally biased region" description="Low complexity" evidence="19">
    <location>
        <begin position="660"/>
        <end position="670"/>
    </location>
</feature>
<comment type="subcellular location">
    <subcellularLocation>
        <location evidence="1">Nucleus</location>
    </subcellularLocation>
</comment>
<evidence type="ECO:0000256" key="15">
    <source>
        <dbReference type="ARBA" id="ARBA00068823"/>
    </source>
</evidence>
<protein>
    <recommendedName>
        <fullName evidence="15">pre-mRNA 3' end processing protein WDR33</fullName>
    </recommendedName>
    <alternativeName>
        <fullName evidence="16">WD repeat-containing protein 33</fullName>
    </alternativeName>
    <alternativeName>
        <fullName evidence="17">WD repeat-containing protein of 146 kDa</fullName>
    </alternativeName>
</protein>
<keyword evidence="6" id="KW-0507">mRNA processing</keyword>
<evidence type="ECO:0000256" key="9">
    <source>
        <dbReference type="ARBA" id="ARBA00022990"/>
    </source>
</evidence>
<dbReference type="GO" id="GO:0005847">
    <property type="term" value="C:mRNA cleavage and polyadenylation specificity factor complex"/>
    <property type="evidence" value="ECO:0007669"/>
    <property type="project" value="TreeGrafter"/>
</dbReference>
<feature type="repeat" description="WD" evidence="18">
    <location>
        <begin position="181"/>
        <end position="213"/>
    </location>
</feature>
<feature type="compositionally biased region" description="Polar residues" evidence="19">
    <location>
        <begin position="735"/>
        <end position="757"/>
    </location>
</feature>
<evidence type="ECO:0000256" key="8">
    <source>
        <dbReference type="ARBA" id="ARBA00022843"/>
    </source>
</evidence>
<evidence type="ECO:0000256" key="3">
    <source>
        <dbReference type="ARBA" id="ARBA00022499"/>
    </source>
</evidence>
<feature type="repeat" description="WD" evidence="18">
    <location>
        <begin position="395"/>
        <end position="426"/>
    </location>
</feature>
<accession>A0A6G0TXE5</accession>
<evidence type="ECO:0000313" key="21">
    <source>
        <dbReference type="Proteomes" id="UP000475862"/>
    </source>
</evidence>
<evidence type="ECO:0000256" key="6">
    <source>
        <dbReference type="ARBA" id="ARBA00022664"/>
    </source>
</evidence>
<evidence type="ECO:0000256" key="18">
    <source>
        <dbReference type="PROSITE-ProRule" id="PRU00221"/>
    </source>
</evidence>
<feature type="repeat" description="WD" evidence="18">
    <location>
        <begin position="146"/>
        <end position="171"/>
    </location>
</feature>
<evidence type="ECO:0000256" key="17">
    <source>
        <dbReference type="ARBA" id="ARBA00076133"/>
    </source>
</evidence>
<dbReference type="GO" id="GO:0031124">
    <property type="term" value="P:mRNA 3'-end processing"/>
    <property type="evidence" value="ECO:0007669"/>
    <property type="project" value="InterPro"/>
</dbReference>
<feature type="repeat" description="WD" evidence="18">
    <location>
        <begin position="308"/>
        <end position="343"/>
    </location>
</feature>
<reference evidence="20 21" key="1">
    <citation type="submission" date="2019-08" db="EMBL/GenBank/DDBJ databases">
        <title>The genome of the soybean aphid Biotype 1, its phylome, world population structure and adaptation to the North American continent.</title>
        <authorList>
            <person name="Giordano R."/>
            <person name="Donthu R.K."/>
            <person name="Hernandez A.G."/>
            <person name="Wright C.L."/>
            <person name="Zimin A.V."/>
        </authorList>
    </citation>
    <scope>NUCLEOTIDE SEQUENCE [LARGE SCALE GENOMIC DNA]</scope>
    <source>
        <tissue evidence="20">Whole aphids</tissue>
    </source>
</reference>
<dbReference type="OrthoDB" id="16717at2759"/>
<dbReference type="EMBL" id="VYZN01000014">
    <property type="protein sequence ID" value="KAE9539966.1"/>
    <property type="molecule type" value="Genomic_DNA"/>
</dbReference>
<dbReference type="SMART" id="SM00320">
    <property type="entry name" value="WD40"/>
    <property type="match status" value="7"/>
</dbReference>
<evidence type="ECO:0000313" key="20">
    <source>
        <dbReference type="EMBL" id="KAE9539966.1"/>
    </source>
</evidence>
<dbReference type="Gene3D" id="2.130.10.10">
    <property type="entry name" value="YVTN repeat-like/Quinoprotein amine dehydrogenase"/>
    <property type="match status" value="3"/>
</dbReference>
<feature type="repeat" description="WD" evidence="18">
    <location>
        <begin position="264"/>
        <end position="290"/>
    </location>
</feature>
<keyword evidence="21" id="KW-1185">Reference proteome</keyword>
<evidence type="ECO:0000256" key="7">
    <source>
        <dbReference type="ARBA" id="ARBA00022737"/>
    </source>
</evidence>
<comment type="similarity">
    <text evidence="13">Belongs to the WD repeat WDR33 family.</text>
</comment>
<feature type="region of interest" description="Disordered" evidence="19">
    <location>
        <begin position="45"/>
        <end position="65"/>
    </location>
</feature>
<proteinExistence type="inferred from homology"/>
<evidence type="ECO:0000256" key="19">
    <source>
        <dbReference type="SAM" id="MobiDB-lite"/>
    </source>
</evidence>
<keyword evidence="9" id="KW-0007">Acetylation</keyword>
<dbReference type="FunFam" id="2.130.10.10:FF:000085">
    <property type="entry name" value="WD repeat domain 33"/>
    <property type="match status" value="1"/>
</dbReference>
<keyword evidence="2" id="KW-0488">Methylation</keyword>
<keyword evidence="7" id="KW-0677">Repeat</keyword>
<dbReference type="InterPro" id="IPR036322">
    <property type="entry name" value="WD40_repeat_dom_sf"/>
</dbReference>
<dbReference type="FunFam" id="2.130.10.10:FF:000069">
    <property type="entry name" value="WD repeat domain 33"/>
    <property type="match status" value="1"/>
</dbReference>
<keyword evidence="4" id="KW-0597">Phosphoprotein</keyword>
<gene>
    <name evidence="20" type="ORF">AGLY_005218</name>
</gene>
<keyword evidence="8" id="KW-0832">Ubl conjugation</keyword>
<comment type="subunit">
    <text evidence="14">Component of the cleavage and polyadenylation specificity factor (CPSF) module of the pre-mRNA 3'-end processing complex. Interacts with CPSF3/CPSF73.</text>
</comment>
<evidence type="ECO:0000256" key="10">
    <source>
        <dbReference type="ARBA" id="ARBA00023119"/>
    </source>
</evidence>
<evidence type="ECO:0000256" key="4">
    <source>
        <dbReference type="ARBA" id="ARBA00022553"/>
    </source>
</evidence>
<dbReference type="PROSITE" id="PS50082">
    <property type="entry name" value="WD_REPEATS_2"/>
    <property type="match status" value="7"/>
</dbReference>
<sequence>MSISVDTSFLVPPPPINFSIPPPSTNTSIPTNYRFQGPIPLHIRGPSLGGPPRHQLNKSAPPADVDFDGKRLRKSGLRKTVDYNASLIRMLQNRVWQRDFRDRPFLQPDILYTPQLLPPQCYIDNSVNSVTTAFVKTVTNKVRCPVFCLAWTPEGRRLITGASSGEFTLWNGLTFNFETILQAHDSPVRSMVWSHNGNWMTTGDHTGFIKYWQSNMNNVKMFQAHNEAVRGISFSQSDDKFATCSDDGTIRIWDFFTNREEKILRGHGADVKCIDWHPHKGLLISGSKDNQQPIKLWDPKTGQSLATLHAHKSTVMDVKWNANGNWVVSASRDHLLKLFDIRNLSHEVQTFRGHKKEASTIAWHPYHENLFCSGGSDGAILFWNVGVDKFVGSIDQAHDSIVWSLAWHPLGEVLCSGSNDYTCKFWTRNRPGDKMTGKYHSVNTVSNMLKTDNMCADAQSTIPGMGLEDIDEEDSNKPLVDNNTIPLLDIASSEETTRVRQIKKIPYSKPIPKNFQKLWTEYKTNDEIIEEDAEENLGPDSDVVNNVVESLMDLIPGSRPASELKPESLLVYGQMIKVDQNSPLANAIREGRESLMRLLHSGAIPEVRQHLSFESNKDPIYSYAAKHLQKDQDLRRNQFVNNPNVNFPMNQDVDLRVNNNFNPNYGPNNFQTAPNDNFNRPVINQASNAMGYNQQPRSYYNKSHPYNNNTPNNRPSRQYGNNQNGMRNGPPPNLMDSTFSRPSTYRSNSQRPPQNYNNIWSLLGINTLLKKKKKKNSNK</sequence>
<evidence type="ECO:0000256" key="16">
    <source>
        <dbReference type="ARBA" id="ARBA00075792"/>
    </source>
</evidence>
<evidence type="ECO:0000256" key="2">
    <source>
        <dbReference type="ARBA" id="ARBA00022481"/>
    </source>
</evidence>
<evidence type="ECO:0000256" key="1">
    <source>
        <dbReference type="ARBA" id="ARBA00004123"/>
    </source>
</evidence>
<dbReference type="PROSITE" id="PS50294">
    <property type="entry name" value="WD_REPEATS_REGION"/>
    <property type="match status" value="5"/>
</dbReference>
<feature type="compositionally biased region" description="Polar residues" evidence="19">
    <location>
        <begin position="671"/>
        <end position="726"/>
    </location>
</feature>
<evidence type="ECO:0000256" key="14">
    <source>
        <dbReference type="ARBA" id="ARBA00063159"/>
    </source>
</evidence>
<keyword evidence="11" id="KW-0539">Nucleus</keyword>
<feature type="region of interest" description="Disordered" evidence="19">
    <location>
        <begin position="660"/>
        <end position="757"/>
    </location>
</feature>